<dbReference type="SUPFAM" id="SSF53098">
    <property type="entry name" value="Ribonuclease H-like"/>
    <property type="match status" value="1"/>
</dbReference>
<name>A0ABD1NN74_9LAMI</name>
<sequence length="175" mass="19562">MLLSKKKNGETLLIYLALSNKAVSSVLIHEDGDVGDGAGILLIRPDVHNLNCALHLEFKASNNTAKYEALLVSLRLVQEMKPRKIQIYSDSQLVVSQVNGTFTAREQSMVAYLKKAKDLLFHFEEFELLQIPRIENGYVDAFSKLSSSNASNLIGPSWLKSLDNCLLMKLCHRTP</sequence>
<protein>
    <submittedName>
        <fullName evidence="2">RVT 3 domain-containing</fullName>
    </submittedName>
</protein>
<evidence type="ECO:0000259" key="1">
    <source>
        <dbReference type="Pfam" id="PF13456"/>
    </source>
</evidence>
<dbReference type="EMBL" id="JBFOLK010000879">
    <property type="protein sequence ID" value="KAL2453064.1"/>
    <property type="molecule type" value="Genomic_DNA"/>
</dbReference>
<reference evidence="3" key="1">
    <citation type="submission" date="2024-07" db="EMBL/GenBank/DDBJ databases">
        <title>Two chromosome-level genome assemblies of Korean endemic species Abeliophyllum distichum and Forsythia ovata (Oleaceae).</title>
        <authorList>
            <person name="Jang H."/>
        </authorList>
    </citation>
    <scope>NUCLEOTIDE SEQUENCE [LARGE SCALE GENOMIC DNA]</scope>
</reference>
<comment type="caution">
    <text evidence="2">The sequence shown here is derived from an EMBL/GenBank/DDBJ whole genome shotgun (WGS) entry which is preliminary data.</text>
</comment>
<dbReference type="PANTHER" id="PTHR48475">
    <property type="entry name" value="RIBONUCLEASE H"/>
    <property type="match status" value="1"/>
</dbReference>
<feature type="domain" description="RNase H type-1" evidence="1">
    <location>
        <begin position="44"/>
        <end position="144"/>
    </location>
</feature>
<dbReference type="AlphaFoldDB" id="A0ABD1NN74"/>
<dbReference type="Proteomes" id="UP001604336">
    <property type="component" value="Unassembled WGS sequence"/>
</dbReference>
<dbReference type="InterPro" id="IPR002156">
    <property type="entry name" value="RNaseH_domain"/>
</dbReference>
<proteinExistence type="predicted"/>
<evidence type="ECO:0000313" key="2">
    <source>
        <dbReference type="EMBL" id="KAL2453064.1"/>
    </source>
</evidence>
<dbReference type="CDD" id="cd09279">
    <property type="entry name" value="RNase_HI_like"/>
    <property type="match status" value="1"/>
</dbReference>
<dbReference type="Gene3D" id="3.30.420.10">
    <property type="entry name" value="Ribonuclease H-like superfamily/Ribonuclease H"/>
    <property type="match status" value="1"/>
</dbReference>
<accession>A0ABD1NN74</accession>
<dbReference type="PANTHER" id="PTHR48475:SF2">
    <property type="entry name" value="RIBONUCLEASE H"/>
    <property type="match status" value="1"/>
</dbReference>
<keyword evidence="3" id="KW-1185">Reference proteome</keyword>
<dbReference type="InterPro" id="IPR036397">
    <property type="entry name" value="RNaseH_sf"/>
</dbReference>
<organism evidence="2 3">
    <name type="scientific">Abeliophyllum distichum</name>
    <dbReference type="NCBI Taxonomy" id="126358"/>
    <lineage>
        <taxon>Eukaryota</taxon>
        <taxon>Viridiplantae</taxon>
        <taxon>Streptophyta</taxon>
        <taxon>Embryophyta</taxon>
        <taxon>Tracheophyta</taxon>
        <taxon>Spermatophyta</taxon>
        <taxon>Magnoliopsida</taxon>
        <taxon>eudicotyledons</taxon>
        <taxon>Gunneridae</taxon>
        <taxon>Pentapetalae</taxon>
        <taxon>asterids</taxon>
        <taxon>lamiids</taxon>
        <taxon>Lamiales</taxon>
        <taxon>Oleaceae</taxon>
        <taxon>Forsythieae</taxon>
        <taxon>Abeliophyllum</taxon>
    </lineage>
</organism>
<evidence type="ECO:0000313" key="3">
    <source>
        <dbReference type="Proteomes" id="UP001604336"/>
    </source>
</evidence>
<gene>
    <name evidence="2" type="ORF">Adt_45801</name>
</gene>
<dbReference type="Pfam" id="PF13456">
    <property type="entry name" value="RVT_3"/>
    <property type="match status" value="1"/>
</dbReference>
<dbReference type="InterPro" id="IPR012337">
    <property type="entry name" value="RNaseH-like_sf"/>
</dbReference>